<dbReference type="EMBL" id="CP029480">
    <property type="protein sequence ID" value="AWV96852.1"/>
    <property type="molecule type" value="Genomic_DNA"/>
</dbReference>
<keyword evidence="3" id="KW-1185">Reference proteome</keyword>
<reference evidence="2 3" key="1">
    <citation type="submission" date="2018-05" db="EMBL/GenBank/DDBJ databases">
        <title>Complete genome sequence of Arcticibacterium luteifluviistationis SM1504T, a cytophagaceae bacterium isolated from Arctic surface seawater.</title>
        <authorList>
            <person name="Li Y."/>
            <person name="Qin Q.-L."/>
        </authorList>
    </citation>
    <scope>NUCLEOTIDE SEQUENCE [LARGE SCALE GENOMIC DNA]</scope>
    <source>
        <strain evidence="2 3">SM1504</strain>
    </source>
</reference>
<name>A0A2Z4G6S5_9BACT</name>
<dbReference type="PROSITE" id="PS50943">
    <property type="entry name" value="HTH_CROC1"/>
    <property type="match status" value="1"/>
</dbReference>
<evidence type="ECO:0000313" key="3">
    <source>
        <dbReference type="Proteomes" id="UP000249873"/>
    </source>
</evidence>
<dbReference type="InterPro" id="IPR001387">
    <property type="entry name" value="Cro/C1-type_HTH"/>
</dbReference>
<evidence type="ECO:0000259" key="1">
    <source>
        <dbReference type="PROSITE" id="PS50943"/>
    </source>
</evidence>
<protein>
    <recommendedName>
        <fullName evidence="1">HTH cro/C1-type domain-containing protein</fullName>
    </recommendedName>
</protein>
<dbReference type="SMART" id="SM00530">
    <property type="entry name" value="HTH_XRE"/>
    <property type="match status" value="1"/>
</dbReference>
<dbReference type="Gene3D" id="1.10.260.40">
    <property type="entry name" value="lambda repressor-like DNA-binding domains"/>
    <property type="match status" value="1"/>
</dbReference>
<dbReference type="OrthoDB" id="1034290at2"/>
<dbReference type="Proteomes" id="UP000249873">
    <property type="component" value="Chromosome"/>
</dbReference>
<dbReference type="KEGG" id="als:DJ013_01095"/>
<dbReference type="AlphaFoldDB" id="A0A2Z4G6S5"/>
<dbReference type="RefSeq" id="WP_111369954.1">
    <property type="nucleotide sequence ID" value="NZ_CP029480.1"/>
</dbReference>
<dbReference type="Pfam" id="PF01381">
    <property type="entry name" value="HTH_3"/>
    <property type="match status" value="1"/>
</dbReference>
<proteinExistence type="predicted"/>
<gene>
    <name evidence="2" type="ORF">DJ013_01095</name>
</gene>
<organism evidence="2 3">
    <name type="scientific">Arcticibacterium luteifluviistationis</name>
    <dbReference type="NCBI Taxonomy" id="1784714"/>
    <lineage>
        <taxon>Bacteria</taxon>
        <taxon>Pseudomonadati</taxon>
        <taxon>Bacteroidota</taxon>
        <taxon>Cytophagia</taxon>
        <taxon>Cytophagales</taxon>
        <taxon>Leadbetterellaceae</taxon>
        <taxon>Arcticibacterium</taxon>
    </lineage>
</organism>
<dbReference type="SUPFAM" id="SSF47413">
    <property type="entry name" value="lambda repressor-like DNA-binding domains"/>
    <property type="match status" value="1"/>
</dbReference>
<dbReference type="GO" id="GO:0003677">
    <property type="term" value="F:DNA binding"/>
    <property type="evidence" value="ECO:0007669"/>
    <property type="project" value="InterPro"/>
</dbReference>
<evidence type="ECO:0000313" key="2">
    <source>
        <dbReference type="EMBL" id="AWV96852.1"/>
    </source>
</evidence>
<sequence length="122" mass="14090">MGTEKQSITERVKIIYDKLGVNGSKLGRITGIPKPTIYNLEKGKTSNPNKDFIEALEKKAGINMIWFVTGEGEFLAKDRDLAFFSKEEHVKMKQTLLEQQERITELERFIIDFTMEKSKKSF</sequence>
<accession>A0A2Z4G6S5</accession>
<dbReference type="CDD" id="cd00093">
    <property type="entry name" value="HTH_XRE"/>
    <property type="match status" value="1"/>
</dbReference>
<dbReference type="InterPro" id="IPR010982">
    <property type="entry name" value="Lambda_DNA-bd_dom_sf"/>
</dbReference>
<feature type="domain" description="HTH cro/C1-type" evidence="1">
    <location>
        <begin position="24"/>
        <end position="67"/>
    </location>
</feature>